<reference evidence="3 4" key="1">
    <citation type="submission" date="2018-11" db="EMBL/GenBank/DDBJ databases">
        <authorList>
            <consortium name="Pathogen Informatics"/>
        </authorList>
    </citation>
    <scope>NUCLEOTIDE SEQUENCE [LARGE SCALE GENOMIC DNA]</scope>
</reference>
<protein>
    <recommendedName>
        <fullName evidence="5">Secreted protein</fullName>
    </recommendedName>
</protein>
<name>A0A3P6UNU2_CYLGO</name>
<evidence type="ECO:0008006" key="5">
    <source>
        <dbReference type="Google" id="ProtNLM"/>
    </source>
</evidence>
<proteinExistence type="predicted"/>
<keyword evidence="2" id="KW-0732">Signal</keyword>
<dbReference type="OrthoDB" id="5869778at2759"/>
<accession>A0A3P6UNU2</accession>
<dbReference type="InterPro" id="IPR052140">
    <property type="entry name" value="Dev_Signal_Hedgehog-like"/>
</dbReference>
<dbReference type="EMBL" id="UYRV01026756">
    <property type="protein sequence ID" value="VDK79834.1"/>
    <property type="molecule type" value="Genomic_DNA"/>
</dbReference>
<gene>
    <name evidence="3" type="ORF">CGOC_LOCUS7622</name>
</gene>
<dbReference type="PANTHER" id="PTHR46706">
    <property type="entry name" value="PROTEIN QUA-1-RELATED"/>
    <property type="match status" value="1"/>
</dbReference>
<organism evidence="3 4">
    <name type="scientific">Cylicostephanus goldi</name>
    <name type="common">Nematode worm</name>
    <dbReference type="NCBI Taxonomy" id="71465"/>
    <lineage>
        <taxon>Eukaryota</taxon>
        <taxon>Metazoa</taxon>
        <taxon>Ecdysozoa</taxon>
        <taxon>Nematoda</taxon>
        <taxon>Chromadorea</taxon>
        <taxon>Rhabditida</taxon>
        <taxon>Rhabditina</taxon>
        <taxon>Rhabditomorpha</taxon>
        <taxon>Strongyloidea</taxon>
        <taxon>Strongylidae</taxon>
        <taxon>Cylicostephanus</taxon>
    </lineage>
</organism>
<keyword evidence="4" id="KW-1185">Reference proteome</keyword>
<evidence type="ECO:0000256" key="1">
    <source>
        <dbReference type="ARBA" id="ARBA00022473"/>
    </source>
</evidence>
<dbReference type="PANTHER" id="PTHR46706:SF12">
    <property type="entry name" value="PROTEIN QUA-1-RELATED"/>
    <property type="match status" value="1"/>
</dbReference>
<keyword evidence="1" id="KW-0217">Developmental protein</keyword>
<sequence length="105" mass="11943">MLRLALLLWLNVLEQTLASYCGQAAIPFTFQVLHSGQPVLGCARPKCFGWNANGTRAGGAAQFYRIDGKEDGYLRRSDQLIRTPFRDRQMIPQMAVRTLKKYLRP</sequence>
<evidence type="ECO:0000256" key="2">
    <source>
        <dbReference type="SAM" id="SignalP"/>
    </source>
</evidence>
<evidence type="ECO:0000313" key="4">
    <source>
        <dbReference type="Proteomes" id="UP000271889"/>
    </source>
</evidence>
<dbReference type="AlphaFoldDB" id="A0A3P6UNU2"/>
<feature type="chain" id="PRO_5018210414" description="Secreted protein" evidence="2">
    <location>
        <begin position="19"/>
        <end position="105"/>
    </location>
</feature>
<feature type="signal peptide" evidence="2">
    <location>
        <begin position="1"/>
        <end position="18"/>
    </location>
</feature>
<evidence type="ECO:0000313" key="3">
    <source>
        <dbReference type="EMBL" id="VDK79834.1"/>
    </source>
</evidence>
<dbReference type="Proteomes" id="UP000271889">
    <property type="component" value="Unassembled WGS sequence"/>
</dbReference>